<accession>A0A8J6F149</accession>
<dbReference type="InterPro" id="IPR003598">
    <property type="entry name" value="Ig_sub2"/>
</dbReference>
<dbReference type="InterPro" id="IPR013783">
    <property type="entry name" value="Ig-like_fold"/>
</dbReference>
<keyword evidence="7 10" id="KW-0472">Membrane</keyword>
<keyword evidence="4" id="KW-0732">Signal</keyword>
<dbReference type="GO" id="GO:0003382">
    <property type="term" value="P:epithelial cell morphogenesis"/>
    <property type="evidence" value="ECO:0007669"/>
    <property type="project" value="InterPro"/>
</dbReference>
<feature type="domain" description="Ig-like" evidence="11">
    <location>
        <begin position="1"/>
        <end position="49"/>
    </location>
</feature>
<dbReference type="InterPro" id="IPR003599">
    <property type="entry name" value="Ig_sub"/>
</dbReference>
<dbReference type="InterPro" id="IPR013106">
    <property type="entry name" value="Ig_V-set"/>
</dbReference>
<keyword evidence="3 10" id="KW-0812">Transmembrane</keyword>
<dbReference type="PANTHER" id="PTHR44974:SF1">
    <property type="entry name" value="V-SET AND IMMUNOGLOBULIN DOMAIN-CONTAINING PROTEIN 1"/>
    <property type="match status" value="1"/>
</dbReference>
<dbReference type="Pfam" id="PF07686">
    <property type="entry name" value="V-set"/>
    <property type="match status" value="1"/>
</dbReference>
<evidence type="ECO:0000256" key="7">
    <source>
        <dbReference type="ARBA" id="ARBA00023136"/>
    </source>
</evidence>
<dbReference type="SUPFAM" id="SSF48726">
    <property type="entry name" value="Immunoglobulin"/>
    <property type="match status" value="2"/>
</dbReference>
<gene>
    <name evidence="12" type="ORF">GDO78_013497</name>
</gene>
<feature type="transmembrane region" description="Helical" evidence="10">
    <location>
        <begin position="159"/>
        <end position="185"/>
    </location>
</feature>
<feature type="non-terminal residue" evidence="12">
    <location>
        <position position="1"/>
    </location>
</feature>
<dbReference type="InterPro" id="IPR029861">
    <property type="entry name" value="VSIG1"/>
</dbReference>
<dbReference type="InterPro" id="IPR007110">
    <property type="entry name" value="Ig-like_dom"/>
</dbReference>
<dbReference type="OrthoDB" id="190835at2759"/>
<feature type="domain" description="Ig-like" evidence="11">
    <location>
        <begin position="54"/>
        <end position="154"/>
    </location>
</feature>
<dbReference type="GO" id="GO:0016323">
    <property type="term" value="C:basolateral plasma membrane"/>
    <property type="evidence" value="ECO:0007669"/>
    <property type="project" value="TreeGrafter"/>
</dbReference>
<evidence type="ECO:0000256" key="6">
    <source>
        <dbReference type="ARBA" id="ARBA00022989"/>
    </source>
</evidence>
<evidence type="ECO:0000256" key="5">
    <source>
        <dbReference type="ARBA" id="ARBA00022737"/>
    </source>
</evidence>
<dbReference type="PROSITE" id="PS50835">
    <property type="entry name" value="IG_LIKE"/>
    <property type="match status" value="2"/>
</dbReference>
<evidence type="ECO:0000313" key="12">
    <source>
        <dbReference type="EMBL" id="KAG9478485.1"/>
    </source>
</evidence>
<dbReference type="Pfam" id="PF13927">
    <property type="entry name" value="Ig_3"/>
    <property type="match status" value="1"/>
</dbReference>
<evidence type="ECO:0000256" key="8">
    <source>
        <dbReference type="ARBA" id="ARBA00023157"/>
    </source>
</evidence>
<dbReference type="SMART" id="SM00408">
    <property type="entry name" value="IGc2"/>
    <property type="match status" value="1"/>
</dbReference>
<dbReference type="AlphaFoldDB" id="A0A8J6F149"/>
<organism evidence="12 13">
    <name type="scientific">Eleutherodactylus coqui</name>
    <name type="common">Puerto Rican coqui</name>
    <dbReference type="NCBI Taxonomy" id="57060"/>
    <lineage>
        <taxon>Eukaryota</taxon>
        <taxon>Metazoa</taxon>
        <taxon>Chordata</taxon>
        <taxon>Craniata</taxon>
        <taxon>Vertebrata</taxon>
        <taxon>Euteleostomi</taxon>
        <taxon>Amphibia</taxon>
        <taxon>Batrachia</taxon>
        <taxon>Anura</taxon>
        <taxon>Neobatrachia</taxon>
        <taxon>Hyloidea</taxon>
        <taxon>Eleutherodactylidae</taxon>
        <taxon>Eleutherodactylinae</taxon>
        <taxon>Eleutherodactylus</taxon>
        <taxon>Eleutherodactylus</taxon>
    </lineage>
</organism>
<evidence type="ECO:0000256" key="1">
    <source>
        <dbReference type="ARBA" id="ARBA00004479"/>
    </source>
</evidence>
<keyword evidence="8" id="KW-1015">Disulfide bond</keyword>
<evidence type="ECO:0000256" key="3">
    <source>
        <dbReference type="ARBA" id="ARBA00022692"/>
    </source>
</evidence>
<keyword evidence="6 10" id="KW-1133">Transmembrane helix</keyword>
<proteinExistence type="predicted"/>
<comment type="caution">
    <text evidence="12">The sequence shown here is derived from an EMBL/GenBank/DDBJ whole genome shotgun (WGS) entry which is preliminary data.</text>
</comment>
<keyword evidence="9" id="KW-0393">Immunoglobulin domain</keyword>
<dbReference type="InterPro" id="IPR036179">
    <property type="entry name" value="Ig-like_dom_sf"/>
</dbReference>
<reference evidence="12" key="1">
    <citation type="thesis" date="2020" institute="ProQuest LLC" country="789 East Eisenhower Parkway, Ann Arbor, MI, USA">
        <title>Comparative Genomics and Chromosome Evolution.</title>
        <authorList>
            <person name="Mudd A.B."/>
        </authorList>
    </citation>
    <scope>NUCLEOTIDE SEQUENCE</scope>
    <source>
        <strain evidence="12">HN-11 Male</strain>
        <tissue evidence="12">Kidney and liver</tissue>
    </source>
</reference>
<sequence length="200" mass="21730">VYGFQNNKEYINARYQNRVTVYNTTGNATLTIANMQPQDTGIYTCTVSNYPENPAIGHIQLIVQVPPSTPHCSIQGNVAIEHAVKLICISEEGVPRPQYTWHKVVNGNLKQVNTSKAQQNGLLVIGNMTKFEDGYYQCTASNSLGSGTCQLDLNTGGDAGIIVAAIIAAILLAVIIGVIVWIVIARKKSKEEHLKSSETK</sequence>
<dbReference type="Gene3D" id="2.60.40.10">
    <property type="entry name" value="Immunoglobulins"/>
    <property type="match status" value="2"/>
</dbReference>
<evidence type="ECO:0000256" key="10">
    <source>
        <dbReference type="SAM" id="Phobius"/>
    </source>
</evidence>
<protein>
    <recommendedName>
        <fullName evidence="2">V-set and immunoglobulin domain-containing protein 1</fullName>
    </recommendedName>
</protein>
<evidence type="ECO:0000256" key="2">
    <source>
        <dbReference type="ARBA" id="ARBA00017514"/>
    </source>
</evidence>
<dbReference type="SMART" id="SM00409">
    <property type="entry name" value="IG"/>
    <property type="match status" value="2"/>
</dbReference>
<dbReference type="EMBL" id="WNTK01000009">
    <property type="protein sequence ID" value="KAG9478485.1"/>
    <property type="molecule type" value="Genomic_DNA"/>
</dbReference>
<evidence type="ECO:0000256" key="9">
    <source>
        <dbReference type="ARBA" id="ARBA00023319"/>
    </source>
</evidence>
<evidence type="ECO:0000256" key="4">
    <source>
        <dbReference type="ARBA" id="ARBA00022729"/>
    </source>
</evidence>
<keyword evidence="5" id="KW-0677">Repeat</keyword>
<evidence type="ECO:0000313" key="13">
    <source>
        <dbReference type="Proteomes" id="UP000770717"/>
    </source>
</evidence>
<name>A0A8J6F149_ELECQ</name>
<dbReference type="Proteomes" id="UP000770717">
    <property type="component" value="Unassembled WGS sequence"/>
</dbReference>
<dbReference type="GO" id="GO:0030277">
    <property type="term" value="P:maintenance of gastrointestinal epithelium"/>
    <property type="evidence" value="ECO:0007669"/>
    <property type="project" value="InterPro"/>
</dbReference>
<keyword evidence="13" id="KW-1185">Reference proteome</keyword>
<evidence type="ECO:0000259" key="11">
    <source>
        <dbReference type="PROSITE" id="PS50835"/>
    </source>
</evidence>
<comment type="subcellular location">
    <subcellularLocation>
        <location evidence="1">Membrane</location>
        <topology evidence="1">Single-pass type I membrane protein</topology>
    </subcellularLocation>
</comment>
<dbReference type="PANTHER" id="PTHR44974">
    <property type="entry name" value="V-SET AND IMMUNOGLOBULIN DOMAIN-CONTAINING PROTEIN 1"/>
    <property type="match status" value="1"/>
</dbReference>
<dbReference type="FunFam" id="2.60.40.10:FF:000095">
    <property type="entry name" value="immunoglobulin superfamily member 11 isoform X1"/>
    <property type="match status" value="1"/>
</dbReference>